<evidence type="ECO:0000313" key="2">
    <source>
        <dbReference type="EnsemblPlants" id="MELO3C007537.2.1"/>
    </source>
</evidence>
<dbReference type="Pfam" id="PF05659">
    <property type="entry name" value="RPW8"/>
    <property type="match status" value="1"/>
</dbReference>
<protein>
    <recommendedName>
        <fullName evidence="1">RPW8 domain-containing protein</fullName>
    </recommendedName>
</protein>
<reference evidence="2" key="1">
    <citation type="submission" date="2023-03" db="UniProtKB">
        <authorList>
            <consortium name="EnsemblPlants"/>
        </authorList>
    </citation>
    <scope>IDENTIFICATION</scope>
</reference>
<organism evidence="2">
    <name type="scientific">Cucumis melo</name>
    <name type="common">Muskmelon</name>
    <dbReference type="NCBI Taxonomy" id="3656"/>
    <lineage>
        <taxon>Eukaryota</taxon>
        <taxon>Viridiplantae</taxon>
        <taxon>Streptophyta</taxon>
        <taxon>Embryophyta</taxon>
        <taxon>Tracheophyta</taxon>
        <taxon>Spermatophyta</taxon>
        <taxon>Magnoliopsida</taxon>
        <taxon>eudicotyledons</taxon>
        <taxon>Gunneridae</taxon>
        <taxon>Pentapetalae</taxon>
        <taxon>rosids</taxon>
        <taxon>fabids</taxon>
        <taxon>Cucurbitales</taxon>
        <taxon>Cucurbitaceae</taxon>
        <taxon>Benincaseae</taxon>
        <taxon>Cucumis</taxon>
    </lineage>
</organism>
<dbReference type="Gramene" id="MELO3C007537.2.1">
    <property type="protein sequence ID" value="MELO3C007537.2.1"/>
    <property type="gene ID" value="MELO3C007537.2"/>
</dbReference>
<sequence>MVGEELLVGAALGALLGELLKRVLNLMEKTVHFKPELEGLKSQVEFLMPLMDQVDELGEDFKLRYSDQTLKLKILINKGKQLIEECNYVAIQSTLSRYSKIPRYTKKLRRLDAELKRAESNLRLELCVQQMKLQALENNYNNGGRRGRIRDRAKLFVTNILDNLFRGESGINNNEYKIKLPLLFYHDRRLKGKAGANFVDAFVGRAVEHIKDDPKEGIEGKIEEKIKKWGEGRFEKIFHRTFETTIVAAEEKLQIWFACNLSTTREKGENIETVAAAGVLFVSSAKLAFCSLKPTPVLHSSTVNTQSLYLKRLENQISPNLRAIVDVAENNIFIRDLLSVEYLTKDTMKQVVIPFELLKDVEFDGDQKCIRVIAIDDQKFEFMNFRNYNVAKEGIQHIPLAPIWTH</sequence>
<evidence type="ECO:0000259" key="1">
    <source>
        <dbReference type="PROSITE" id="PS51153"/>
    </source>
</evidence>
<dbReference type="PANTHER" id="PTHR31969">
    <property type="entry name" value="GEM-LIKE PROTEIN 2"/>
    <property type="match status" value="1"/>
</dbReference>
<dbReference type="PROSITE" id="PS51153">
    <property type="entry name" value="RPW8"/>
    <property type="match status" value="1"/>
</dbReference>
<dbReference type="AlphaFoldDB" id="A0A9I9CRU4"/>
<dbReference type="InterPro" id="IPR008808">
    <property type="entry name" value="Powdery_mildew-R_dom"/>
</dbReference>
<feature type="domain" description="RPW8" evidence="1">
    <location>
        <begin position="1"/>
        <end position="153"/>
    </location>
</feature>
<accession>A0A9I9CRU4</accession>
<dbReference type="EnsemblPlants" id="MELO3C007537.2.1">
    <property type="protein sequence ID" value="MELO3C007537.2.1"/>
    <property type="gene ID" value="MELO3C007537.2"/>
</dbReference>
<dbReference type="InterPro" id="IPR037848">
    <property type="entry name" value="GEM-like"/>
</dbReference>
<name>A0A9I9CRU4_CUCME</name>
<proteinExistence type="predicted"/>